<dbReference type="EMBL" id="JARJCM010000690">
    <property type="protein sequence ID" value="KAJ7015954.1"/>
    <property type="molecule type" value="Genomic_DNA"/>
</dbReference>
<gene>
    <name evidence="2" type="ORF">C8F04DRAFT_1283618</name>
</gene>
<name>A0AAD6WPB9_9AGAR</name>
<dbReference type="AlphaFoldDB" id="A0AAD6WPB9"/>
<protein>
    <submittedName>
        <fullName evidence="2">Uncharacterized protein</fullName>
    </submittedName>
</protein>
<feature type="region of interest" description="Disordered" evidence="1">
    <location>
        <begin position="92"/>
        <end position="114"/>
    </location>
</feature>
<evidence type="ECO:0000256" key="1">
    <source>
        <dbReference type="SAM" id="MobiDB-lite"/>
    </source>
</evidence>
<evidence type="ECO:0000313" key="3">
    <source>
        <dbReference type="Proteomes" id="UP001218188"/>
    </source>
</evidence>
<reference evidence="2" key="1">
    <citation type="submission" date="2023-03" db="EMBL/GenBank/DDBJ databases">
        <title>Massive genome expansion in bonnet fungi (Mycena s.s.) driven by repeated elements and novel gene families across ecological guilds.</title>
        <authorList>
            <consortium name="Lawrence Berkeley National Laboratory"/>
            <person name="Harder C.B."/>
            <person name="Miyauchi S."/>
            <person name="Viragh M."/>
            <person name="Kuo A."/>
            <person name="Thoen E."/>
            <person name="Andreopoulos B."/>
            <person name="Lu D."/>
            <person name="Skrede I."/>
            <person name="Drula E."/>
            <person name="Henrissat B."/>
            <person name="Morin E."/>
            <person name="Kohler A."/>
            <person name="Barry K."/>
            <person name="LaButti K."/>
            <person name="Morin E."/>
            <person name="Salamov A."/>
            <person name="Lipzen A."/>
            <person name="Mereny Z."/>
            <person name="Hegedus B."/>
            <person name="Baldrian P."/>
            <person name="Stursova M."/>
            <person name="Weitz H."/>
            <person name="Taylor A."/>
            <person name="Grigoriev I.V."/>
            <person name="Nagy L.G."/>
            <person name="Martin F."/>
            <person name="Kauserud H."/>
        </authorList>
    </citation>
    <scope>NUCLEOTIDE SEQUENCE</scope>
    <source>
        <strain evidence="2">CBHHK200</strain>
    </source>
</reference>
<keyword evidence="3" id="KW-1185">Reference proteome</keyword>
<dbReference type="Proteomes" id="UP001218188">
    <property type="component" value="Unassembled WGS sequence"/>
</dbReference>
<evidence type="ECO:0000313" key="2">
    <source>
        <dbReference type="EMBL" id="KAJ7015954.1"/>
    </source>
</evidence>
<proteinExistence type="predicted"/>
<sequence length="184" mass="19982">MRSLYSSEYWRGLAASTSFPGFTLEKCLATIHSNITESWNFNDPNHLLISEPFLTKAKALSHVVIPDDPEVKSWLCARNVLALIGSASTIVSDDGEPSLAEGETSSSVQDDARAEGETTAELELKRHTPGPPAIKVSLGLRKNVYQVNGEVGVGTETRDDLNAAAIWGYFGCPVEEAEEAGMWR</sequence>
<organism evidence="2 3">
    <name type="scientific">Mycena alexandri</name>
    <dbReference type="NCBI Taxonomy" id="1745969"/>
    <lineage>
        <taxon>Eukaryota</taxon>
        <taxon>Fungi</taxon>
        <taxon>Dikarya</taxon>
        <taxon>Basidiomycota</taxon>
        <taxon>Agaricomycotina</taxon>
        <taxon>Agaricomycetes</taxon>
        <taxon>Agaricomycetidae</taxon>
        <taxon>Agaricales</taxon>
        <taxon>Marasmiineae</taxon>
        <taxon>Mycenaceae</taxon>
        <taxon>Mycena</taxon>
    </lineage>
</organism>
<accession>A0AAD6WPB9</accession>
<comment type="caution">
    <text evidence="2">The sequence shown here is derived from an EMBL/GenBank/DDBJ whole genome shotgun (WGS) entry which is preliminary data.</text>
</comment>